<dbReference type="SUPFAM" id="SSF46689">
    <property type="entry name" value="Homeodomain-like"/>
    <property type="match status" value="1"/>
</dbReference>
<dbReference type="PROSITE" id="PS51464">
    <property type="entry name" value="SIS"/>
    <property type="match status" value="1"/>
</dbReference>
<feature type="domain" description="HTH rpiR-type" evidence="4">
    <location>
        <begin position="1"/>
        <end position="73"/>
    </location>
</feature>
<organism evidence="6 7">
    <name type="scientific">Paenibacillus borealis</name>
    <dbReference type="NCBI Taxonomy" id="160799"/>
    <lineage>
        <taxon>Bacteria</taxon>
        <taxon>Bacillati</taxon>
        <taxon>Bacillota</taxon>
        <taxon>Bacilli</taxon>
        <taxon>Bacillales</taxon>
        <taxon>Paenibacillaceae</taxon>
        <taxon>Paenibacillus</taxon>
    </lineage>
</organism>
<dbReference type="InterPro" id="IPR001347">
    <property type="entry name" value="SIS_dom"/>
</dbReference>
<dbReference type="Proteomes" id="UP000187412">
    <property type="component" value="Unassembled WGS sequence"/>
</dbReference>
<evidence type="ECO:0000313" key="7">
    <source>
        <dbReference type="Proteomes" id="UP000187412"/>
    </source>
</evidence>
<dbReference type="CDD" id="cd05013">
    <property type="entry name" value="SIS_RpiR"/>
    <property type="match status" value="1"/>
</dbReference>
<dbReference type="InterPro" id="IPR009057">
    <property type="entry name" value="Homeodomain-like_sf"/>
</dbReference>
<evidence type="ECO:0000256" key="3">
    <source>
        <dbReference type="ARBA" id="ARBA00023163"/>
    </source>
</evidence>
<dbReference type="InterPro" id="IPR035472">
    <property type="entry name" value="RpiR-like_SIS"/>
</dbReference>
<dbReference type="InterPro" id="IPR000281">
    <property type="entry name" value="HTH_RpiR"/>
</dbReference>
<dbReference type="Pfam" id="PF01418">
    <property type="entry name" value="HTH_6"/>
    <property type="match status" value="1"/>
</dbReference>
<dbReference type="Gene3D" id="3.40.50.10490">
    <property type="entry name" value="Glucose-6-phosphate isomerase like protein, domain 1"/>
    <property type="match status" value="1"/>
</dbReference>
<keyword evidence="1" id="KW-0805">Transcription regulation</keyword>
<evidence type="ECO:0000256" key="1">
    <source>
        <dbReference type="ARBA" id="ARBA00023015"/>
    </source>
</evidence>
<dbReference type="RefSeq" id="WP_076110151.1">
    <property type="nucleotide sequence ID" value="NZ_MPTB01000008.1"/>
</dbReference>
<protein>
    <submittedName>
        <fullName evidence="6">RpiR family transcriptional regulator</fullName>
    </submittedName>
</protein>
<dbReference type="PANTHER" id="PTHR30514">
    <property type="entry name" value="GLUCOKINASE"/>
    <property type="match status" value="1"/>
</dbReference>
<dbReference type="Gene3D" id="1.10.10.10">
    <property type="entry name" value="Winged helix-like DNA-binding domain superfamily/Winged helix DNA-binding domain"/>
    <property type="match status" value="1"/>
</dbReference>
<dbReference type="InterPro" id="IPR047640">
    <property type="entry name" value="RpiR-like"/>
</dbReference>
<evidence type="ECO:0000259" key="5">
    <source>
        <dbReference type="PROSITE" id="PS51464"/>
    </source>
</evidence>
<dbReference type="InterPro" id="IPR046348">
    <property type="entry name" value="SIS_dom_sf"/>
</dbReference>
<gene>
    <name evidence="6" type="ORF">BSK56_08630</name>
</gene>
<evidence type="ECO:0000313" key="6">
    <source>
        <dbReference type="EMBL" id="OMD49996.1"/>
    </source>
</evidence>
<keyword evidence="2" id="KW-0238">DNA-binding</keyword>
<reference evidence="6 7" key="1">
    <citation type="submission" date="2016-10" db="EMBL/GenBank/DDBJ databases">
        <title>Paenibacillus species isolates.</title>
        <authorList>
            <person name="Beno S.M."/>
        </authorList>
    </citation>
    <scope>NUCLEOTIDE SEQUENCE [LARGE SCALE GENOMIC DNA]</scope>
    <source>
        <strain evidence="6 7">FSL H7-0744</strain>
    </source>
</reference>
<sequence>MYKDWNRRPFSPNQRILADFIPKNEQRVLYMTEQEIANELGLSIASVSRFWKAAGFKHAKDFKNRLRFRFESTPSEKMRDVMQRTGSGSLPQKLLEISSHHLEETSRYLNDALLQRAVEALSAARQIYVYSPGPCAGLAELMAYRMARFGITIKRMAPSGHELLETLMHAGKKDVVLVFGFVQLLPETEVILDYAREAGYVVILITDRLVFPRSYDADIVLYAGRGEVWEFHSMVGPTYIIENLILGVGLLSKERSLRKLDKLQQLRARYGSKLPRS</sequence>
<accession>A0ABX3HKP9</accession>
<dbReference type="PROSITE" id="PS51071">
    <property type="entry name" value="HTH_RPIR"/>
    <property type="match status" value="1"/>
</dbReference>
<dbReference type="PANTHER" id="PTHR30514:SF18">
    <property type="entry name" value="RPIR-FAMILY TRANSCRIPTIONAL REGULATOR"/>
    <property type="match status" value="1"/>
</dbReference>
<name>A0ABX3HKP9_PAEBO</name>
<evidence type="ECO:0000256" key="2">
    <source>
        <dbReference type="ARBA" id="ARBA00023125"/>
    </source>
</evidence>
<keyword evidence="7" id="KW-1185">Reference proteome</keyword>
<evidence type="ECO:0000259" key="4">
    <source>
        <dbReference type="PROSITE" id="PS51071"/>
    </source>
</evidence>
<dbReference type="InterPro" id="IPR036388">
    <property type="entry name" value="WH-like_DNA-bd_sf"/>
</dbReference>
<dbReference type="SUPFAM" id="SSF53697">
    <property type="entry name" value="SIS domain"/>
    <property type="match status" value="1"/>
</dbReference>
<feature type="domain" description="SIS" evidence="5">
    <location>
        <begin position="117"/>
        <end position="262"/>
    </location>
</feature>
<proteinExistence type="predicted"/>
<dbReference type="EMBL" id="MPTB01000008">
    <property type="protein sequence ID" value="OMD49996.1"/>
    <property type="molecule type" value="Genomic_DNA"/>
</dbReference>
<comment type="caution">
    <text evidence="6">The sequence shown here is derived from an EMBL/GenBank/DDBJ whole genome shotgun (WGS) entry which is preliminary data.</text>
</comment>
<keyword evidence="3" id="KW-0804">Transcription</keyword>